<dbReference type="GO" id="GO:0016192">
    <property type="term" value="P:vesicle-mediated transport"/>
    <property type="evidence" value="ECO:0007669"/>
    <property type="project" value="InterPro"/>
</dbReference>
<dbReference type="AlphaFoldDB" id="A0AAW0E0W4"/>
<name>A0AAW0E0W4_9AGAR</name>
<comment type="similarity">
    <text evidence="1">Belongs to the STXBP/unc-18/SEC1 family.</text>
</comment>
<evidence type="ECO:0000313" key="3">
    <source>
        <dbReference type="EMBL" id="KAK7056390.1"/>
    </source>
</evidence>
<feature type="region of interest" description="Disordered" evidence="2">
    <location>
        <begin position="700"/>
        <end position="757"/>
    </location>
</feature>
<gene>
    <name evidence="3" type="primary">sec1</name>
    <name evidence="3" type="ORF">VNI00_002944</name>
</gene>
<evidence type="ECO:0000256" key="2">
    <source>
        <dbReference type="SAM" id="MobiDB-lite"/>
    </source>
</evidence>
<organism evidence="3 4">
    <name type="scientific">Paramarasmius palmivorus</name>
    <dbReference type="NCBI Taxonomy" id="297713"/>
    <lineage>
        <taxon>Eukaryota</taxon>
        <taxon>Fungi</taxon>
        <taxon>Dikarya</taxon>
        <taxon>Basidiomycota</taxon>
        <taxon>Agaricomycotina</taxon>
        <taxon>Agaricomycetes</taxon>
        <taxon>Agaricomycetidae</taxon>
        <taxon>Agaricales</taxon>
        <taxon>Marasmiineae</taxon>
        <taxon>Marasmiaceae</taxon>
        <taxon>Paramarasmius</taxon>
    </lineage>
</organism>
<accession>A0AAW0E0W4</accession>
<dbReference type="Proteomes" id="UP001383192">
    <property type="component" value="Unassembled WGS sequence"/>
</dbReference>
<comment type="caution">
    <text evidence="3">The sequence shown here is derived from an EMBL/GenBank/DDBJ whole genome shotgun (WGS) entry which is preliminary data.</text>
</comment>
<dbReference type="Gene3D" id="3.40.50.2060">
    <property type="match status" value="1"/>
</dbReference>
<dbReference type="Pfam" id="PF00995">
    <property type="entry name" value="Sec1"/>
    <property type="match status" value="1"/>
</dbReference>
<sequence>MSSLITIVRDKFLEAIRSVNPPGKWKILVVDEHSQKLLGSVLKQFDILEENVTRARFIISYSFHDANNNHHFGRAEIEAISNYRDPQPEFEAMYLLMPTSQNVDRVIRDFGESPQYAGAHLFFIEGLSEPLFQRLTASSAEPYLRGLKELFLNFRALEAQTFSLDLPEHFFSIYSPPRSESAYSEARGRLEEDIRFASKLISNVCITLNEFPYIRYYVPVNHPPLGPLKPHASTRPPPPQEGSGRWRTNLARGADARAYESVESDYVTKLLAFMVQSNLEEHKKANSDFGKDSRQRATLIITDRCMDTIAPFLHEFTYQAMANDLLPIQDGTKYTYKFQSSVGSYEDKTATLSDADRVWTEVRHMHMREAIDKLMADFNKFLEENAVFKGDGAANLNDMKEMLASLPQYQEQRENFSLHLNMAQECMAIFEKEKLPLVANVEQNCATGLTAEGKSPKHLVEEMVPLLDSRDVINMNKVRMVALYIQYREGVPDEDRRRLYQHARLSLAEQDAVNALTEFGVRISRASGDKDMKKKLKQKPADDDYELSRYKPLLKTVIEDHVAGKLDTSLFPYVKEAPSSNPAPASLRAAPSQPTSLRSQKPAWHRAARPGANTEQRPRVLVFVAGGMTYSEIREAYQLSTALNKDIYIGSSHTITPRHFIDDLKVLTLAGVGSRVTPNGLREFRGQRAFQDFYDERYYTKDGPRPQPKAPPAAQKNSNSFLPKAPRIEKTESYSSSTSMTPSMKEEKKKRKGLFRF</sequence>
<dbReference type="InterPro" id="IPR036045">
    <property type="entry name" value="Sec1-like_sf"/>
</dbReference>
<keyword evidence="4" id="KW-1185">Reference proteome</keyword>
<dbReference type="Gene3D" id="1.25.40.60">
    <property type="match status" value="1"/>
</dbReference>
<reference evidence="3 4" key="1">
    <citation type="submission" date="2024-01" db="EMBL/GenBank/DDBJ databases">
        <title>A draft genome for a cacao thread blight-causing isolate of Paramarasmius palmivorus.</title>
        <authorList>
            <person name="Baruah I.K."/>
            <person name="Bukari Y."/>
            <person name="Amoako-Attah I."/>
            <person name="Meinhardt L.W."/>
            <person name="Bailey B.A."/>
            <person name="Cohen S.P."/>
        </authorList>
    </citation>
    <scope>NUCLEOTIDE SEQUENCE [LARGE SCALE GENOMIC DNA]</scope>
    <source>
        <strain evidence="3 4">GH-12</strain>
    </source>
</reference>
<dbReference type="Gene3D" id="3.90.830.10">
    <property type="entry name" value="Syntaxin Binding Protein 1, Chain A, domain 2"/>
    <property type="match status" value="1"/>
</dbReference>
<dbReference type="InterPro" id="IPR043127">
    <property type="entry name" value="Sec-1-like_dom3a"/>
</dbReference>
<dbReference type="PANTHER" id="PTHR11679">
    <property type="entry name" value="VESICLE PROTEIN SORTING-ASSOCIATED"/>
    <property type="match status" value="1"/>
</dbReference>
<dbReference type="InterPro" id="IPR043154">
    <property type="entry name" value="Sec-1-like_dom1"/>
</dbReference>
<dbReference type="Gene3D" id="3.40.50.1910">
    <property type="match status" value="2"/>
</dbReference>
<protein>
    <submittedName>
        <fullName evidence="3">Syntaxin binding protein 1</fullName>
    </submittedName>
</protein>
<feature type="region of interest" description="Disordered" evidence="2">
    <location>
        <begin position="577"/>
        <end position="613"/>
    </location>
</feature>
<feature type="compositionally biased region" description="Basic residues" evidence="2">
    <location>
        <begin position="748"/>
        <end position="757"/>
    </location>
</feature>
<dbReference type="PIRSF" id="PIRSF005715">
    <property type="entry name" value="VPS45_Sec1"/>
    <property type="match status" value="1"/>
</dbReference>
<dbReference type="SUPFAM" id="SSF56815">
    <property type="entry name" value="Sec1/munc18-like (SM) proteins"/>
    <property type="match status" value="1"/>
</dbReference>
<proteinExistence type="inferred from homology"/>
<dbReference type="EMBL" id="JAYKXP010000007">
    <property type="protein sequence ID" value="KAK7056390.1"/>
    <property type="molecule type" value="Genomic_DNA"/>
</dbReference>
<evidence type="ECO:0000313" key="4">
    <source>
        <dbReference type="Proteomes" id="UP001383192"/>
    </source>
</evidence>
<dbReference type="InterPro" id="IPR027482">
    <property type="entry name" value="Sec1-like_dom2"/>
</dbReference>
<feature type="compositionally biased region" description="Low complexity" evidence="2">
    <location>
        <begin position="733"/>
        <end position="743"/>
    </location>
</feature>
<evidence type="ECO:0000256" key="1">
    <source>
        <dbReference type="ARBA" id="ARBA00009884"/>
    </source>
</evidence>
<dbReference type="InterPro" id="IPR001619">
    <property type="entry name" value="Sec1-like"/>
</dbReference>